<dbReference type="Proteomes" id="UP001205998">
    <property type="component" value="Unassembled WGS sequence"/>
</dbReference>
<evidence type="ECO:0008006" key="4">
    <source>
        <dbReference type="Google" id="ProtNLM"/>
    </source>
</evidence>
<accession>A0AAD5AQM5</accession>
<feature type="signal peptide" evidence="1">
    <location>
        <begin position="1"/>
        <end position="15"/>
    </location>
</feature>
<keyword evidence="1" id="KW-0732">Signal</keyword>
<sequence length="114" mass="12226">LRCVCVLALATASCCLVPAPRSKLDAGTLVGVGSAPPRGLDEIDTGCWDAASGALVEARGTRAHDNVAALWDSLTRLSASPRPQHQELFTRLAQVFWERYVDCVLSRAHGLGRR</sequence>
<gene>
    <name evidence="2" type="ORF">C0J50_20002</name>
</gene>
<feature type="chain" id="PRO_5042231684" description="F237A protein" evidence="1">
    <location>
        <begin position="16"/>
        <end position="114"/>
    </location>
</feature>
<dbReference type="PANTHER" id="PTHR36690:SF1">
    <property type="entry name" value="PROTEIN FAM237B"/>
    <property type="match status" value="1"/>
</dbReference>
<organism evidence="2 3">
    <name type="scientific">Silurus asotus</name>
    <name type="common">Amur catfish</name>
    <name type="synonym">Parasilurus asotus</name>
    <dbReference type="NCBI Taxonomy" id="30991"/>
    <lineage>
        <taxon>Eukaryota</taxon>
        <taxon>Metazoa</taxon>
        <taxon>Chordata</taxon>
        <taxon>Craniata</taxon>
        <taxon>Vertebrata</taxon>
        <taxon>Euteleostomi</taxon>
        <taxon>Actinopterygii</taxon>
        <taxon>Neopterygii</taxon>
        <taxon>Teleostei</taxon>
        <taxon>Ostariophysi</taxon>
        <taxon>Siluriformes</taxon>
        <taxon>Siluridae</taxon>
        <taxon>Silurus</taxon>
    </lineage>
</organism>
<feature type="non-terminal residue" evidence="2">
    <location>
        <position position="114"/>
    </location>
</feature>
<dbReference type="PANTHER" id="PTHR36690">
    <property type="entry name" value="PROTEIN FAM237A"/>
    <property type="match status" value="1"/>
</dbReference>
<evidence type="ECO:0000313" key="3">
    <source>
        <dbReference type="Proteomes" id="UP001205998"/>
    </source>
</evidence>
<evidence type="ECO:0000313" key="2">
    <source>
        <dbReference type="EMBL" id="KAI5620535.1"/>
    </source>
</evidence>
<name>A0AAD5AQM5_SILAS</name>
<dbReference type="InterPro" id="IPR040439">
    <property type="entry name" value="FAM237A/B"/>
</dbReference>
<feature type="non-terminal residue" evidence="2">
    <location>
        <position position="1"/>
    </location>
</feature>
<dbReference type="EMBL" id="MU551646">
    <property type="protein sequence ID" value="KAI5620535.1"/>
    <property type="molecule type" value="Genomic_DNA"/>
</dbReference>
<comment type="caution">
    <text evidence="2">The sequence shown here is derived from an EMBL/GenBank/DDBJ whole genome shotgun (WGS) entry which is preliminary data.</text>
</comment>
<protein>
    <recommendedName>
        <fullName evidence="4">F237A protein</fullName>
    </recommendedName>
</protein>
<proteinExistence type="predicted"/>
<keyword evidence="3" id="KW-1185">Reference proteome</keyword>
<reference evidence="2" key="1">
    <citation type="submission" date="2018-07" db="EMBL/GenBank/DDBJ databases">
        <title>Comparative genomics of catfishes provides insights into carnivory and benthic adaptation.</title>
        <authorList>
            <person name="Zhang Y."/>
            <person name="Wang D."/>
            <person name="Peng Z."/>
            <person name="Zheng S."/>
            <person name="Shao F."/>
            <person name="Tao W."/>
        </authorList>
    </citation>
    <scope>NUCLEOTIDE SEQUENCE</scope>
    <source>
        <strain evidence="2">Chongqing</strain>
    </source>
</reference>
<evidence type="ECO:0000256" key="1">
    <source>
        <dbReference type="SAM" id="SignalP"/>
    </source>
</evidence>
<dbReference type="AlphaFoldDB" id="A0AAD5AQM5"/>